<dbReference type="InterPro" id="IPR029030">
    <property type="entry name" value="Caspase-like_dom_sf"/>
</dbReference>
<gene>
    <name evidence="2" type="ORF">GCM10010913_14550</name>
</gene>
<dbReference type="Proteomes" id="UP000608420">
    <property type="component" value="Unassembled WGS sequence"/>
</dbReference>
<proteinExistence type="predicted"/>
<name>A0ABQ1VSC1_9BACL</name>
<organism evidence="2 3">
    <name type="scientific">Paenibacillus aceti</name>
    <dbReference type="NCBI Taxonomy" id="1820010"/>
    <lineage>
        <taxon>Bacteria</taxon>
        <taxon>Bacillati</taxon>
        <taxon>Bacillota</taxon>
        <taxon>Bacilli</taxon>
        <taxon>Bacillales</taxon>
        <taxon>Paenibacillaceae</taxon>
        <taxon>Paenibacillus</taxon>
    </lineage>
</organism>
<sequence length="227" mass="26105">MNQDGDLMIEEIREKTYAVIVAVENYQFGIPKVEYAKNDASEFRNWLINDLKVPNENIKLWSDSNVTRSALTEELQYDISRLSENDKFIFYYAGHGFFDGGSNKITTWDTHQNNLRETTVSLNCILMESLRKSKCDKSLIFIDACASKIGEQLSSRELLIGMNTNEFINFVHSGKYRGMFLSCSREEKSYSSSVLEHGIWTYFLLKALRGEAPEAIIKERFVTNTSL</sequence>
<keyword evidence="3" id="KW-1185">Reference proteome</keyword>
<evidence type="ECO:0000313" key="3">
    <source>
        <dbReference type="Proteomes" id="UP000608420"/>
    </source>
</evidence>
<accession>A0ABQ1VSC1</accession>
<evidence type="ECO:0000313" key="2">
    <source>
        <dbReference type="EMBL" id="GGF94122.1"/>
    </source>
</evidence>
<dbReference type="Gene3D" id="3.40.50.1460">
    <property type="match status" value="1"/>
</dbReference>
<dbReference type="SUPFAM" id="SSF52129">
    <property type="entry name" value="Caspase-like"/>
    <property type="match status" value="1"/>
</dbReference>
<feature type="domain" description="Peptidase C14 caspase" evidence="1">
    <location>
        <begin position="17"/>
        <end position="212"/>
    </location>
</feature>
<comment type="caution">
    <text evidence="2">The sequence shown here is derived from an EMBL/GenBank/DDBJ whole genome shotgun (WGS) entry which is preliminary data.</text>
</comment>
<dbReference type="InterPro" id="IPR011600">
    <property type="entry name" value="Pept_C14_caspase"/>
</dbReference>
<reference evidence="3" key="1">
    <citation type="journal article" date="2019" name="Int. J. Syst. Evol. Microbiol.">
        <title>The Global Catalogue of Microorganisms (GCM) 10K type strain sequencing project: providing services to taxonomists for standard genome sequencing and annotation.</title>
        <authorList>
            <consortium name="The Broad Institute Genomics Platform"/>
            <consortium name="The Broad Institute Genome Sequencing Center for Infectious Disease"/>
            <person name="Wu L."/>
            <person name="Ma J."/>
        </authorList>
    </citation>
    <scope>NUCLEOTIDE SEQUENCE [LARGE SCALE GENOMIC DNA]</scope>
    <source>
        <strain evidence="3">CGMCC 1.15420</strain>
    </source>
</reference>
<dbReference type="Pfam" id="PF00656">
    <property type="entry name" value="Peptidase_C14"/>
    <property type="match status" value="1"/>
</dbReference>
<dbReference type="EMBL" id="BMIW01000007">
    <property type="protein sequence ID" value="GGF94122.1"/>
    <property type="molecule type" value="Genomic_DNA"/>
</dbReference>
<protein>
    <recommendedName>
        <fullName evidence="1">Peptidase C14 caspase domain-containing protein</fullName>
    </recommendedName>
</protein>
<dbReference type="RefSeq" id="WP_229716892.1">
    <property type="nucleotide sequence ID" value="NZ_BMIW01000007.1"/>
</dbReference>
<evidence type="ECO:0000259" key="1">
    <source>
        <dbReference type="Pfam" id="PF00656"/>
    </source>
</evidence>